<proteinExistence type="predicted"/>
<dbReference type="EMBL" id="PGCI01000134">
    <property type="protein sequence ID" value="PLW38031.1"/>
    <property type="molecule type" value="Genomic_DNA"/>
</dbReference>
<accession>A0A2N5UJU7</accession>
<evidence type="ECO:0000256" key="1">
    <source>
        <dbReference type="SAM" id="MobiDB-lite"/>
    </source>
</evidence>
<sequence>MFKSLYGLLLSQSPKAKTFVPAGHKRSRNMGSKSTSSSLSLGGPRLGGREPSSHPYQSSLSHMCILPALTSRLRVPQTLDDGQLELIQSQCINGQDYMLEEVSGNGLTEG</sequence>
<dbReference type="AlphaFoldDB" id="A0A2N5UJU7"/>
<reference evidence="2 3" key="1">
    <citation type="submission" date="2017-11" db="EMBL/GenBank/DDBJ databases">
        <title>De novo assembly and phasing of dikaryotic genomes from two isolates of Puccinia coronata f. sp. avenae, the causal agent of oat crown rust.</title>
        <authorList>
            <person name="Miller M.E."/>
            <person name="Zhang Y."/>
            <person name="Omidvar V."/>
            <person name="Sperschneider J."/>
            <person name="Schwessinger B."/>
            <person name="Raley C."/>
            <person name="Palmer J.M."/>
            <person name="Garnica D."/>
            <person name="Upadhyaya N."/>
            <person name="Rathjen J."/>
            <person name="Taylor J.M."/>
            <person name="Park R.F."/>
            <person name="Dodds P.N."/>
            <person name="Hirsch C.D."/>
            <person name="Kianian S.F."/>
            <person name="Figueroa M."/>
        </authorList>
    </citation>
    <scope>NUCLEOTIDE SEQUENCE [LARGE SCALE GENOMIC DNA]</scope>
    <source>
        <strain evidence="2">12SD80</strain>
    </source>
</reference>
<comment type="caution">
    <text evidence="2">The sequence shown here is derived from an EMBL/GenBank/DDBJ whole genome shotgun (WGS) entry which is preliminary data.</text>
</comment>
<dbReference type="Proteomes" id="UP000235392">
    <property type="component" value="Unassembled WGS sequence"/>
</dbReference>
<feature type="region of interest" description="Disordered" evidence="1">
    <location>
        <begin position="17"/>
        <end position="57"/>
    </location>
</feature>
<organism evidence="2 3">
    <name type="scientific">Puccinia coronata f. sp. avenae</name>
    <dbReference type="NCBI Taxonomy" id="200324"/>
    <lineage>
        <taxon>Eukaryota</taxon>
        <taxon>Fungi</taxon>
        <taxon>Dikarya</taxon>
        <taxon>Basidiomycota</taxon>
        <taxon>Pucciniomycotina</taxon>
        <taxon>Pucciniomycetes</taxon>
        <taxon>Pucciniales</taxon>
        <taxon>Pucciniaceae</taxon>
        <taxon>Puccinia</taxon>
    </lineage>
</organism>
<gene>
    <name evidence="2" type="ORF">PCASD_09924</name>
</gene>
<feature type="compositionally biased region" description="Low complexity" evidence="1">
    <location>
        <begin position="31"/>
        <end position="43"/>
    </location>
</feature>
<protein>
    <submittedName>
        <fullName evidence="2">Uncharacterized protein</fullName>
    </submittedName>
</protein>
<evidence type="ECO:0000313" key="2">
    <source>
        <dbReference type="EMBL" id="PLW38031.1"/>
    </source>
</evidence>
<evidence type="ECO:0000313" key="3">
    <source>
        <dbReference type="Proteomes" id="UP000235392"/>
    </source>
</evidence>
<name>A0A2N5UJU7_9BASI</name>